<dbReference type="EMBL" id="CACVAT010000068">
    <property type="protein sequence ID" value="CAA6804587.1"/>
    <property type="molecule type" value="Genomic_DNA"/>
</dbReference>
<feature type="chain" id="PRO_5028415222" evidence="1">
    <location>
        <begin position="35"/>
        <end position="171"/>
    </location>
</feature>
<protein>
    <submittedName>
        <fullName evidence="3">Thioredoxin-related protein</fullName>
    </submittedName>
</protein>
<evidence type="ECO:0000259" key="2">
    <source>
        <dbReference type="Pfam" id="PF13098"/>
    </source>
</evidence>
<dbReference type="InterPro" id="IPR012336">
    <property type="entry name" value="Thioredoxin-like_fold"/>
</dbReference>
<feature type="signal peptide" evidence="1">
    <location>
        <begin position="1"/>
        <end position="34"/>
    </location>
</feature>
<gene>
    <name evidence="3" type="ORF">HELGO_WM29849</name>
</gene>
<organism evidence="3">
    <name type="scientific">uncultured Thiotrichaceae bacterium</name>
    <dbReference type="NCBI Taxonomy" id="298394"/>
    <lineage>
        <taxon>Bacteria</taxon>
        <taxon>Pseudomonadati</taxon>
        <taxon>Pseudomonadota</taxon>
        <taxon>Gammaproteobacteria</taxon>
        <taxon>Thiotrichales</taxon>
        <taxon>Thiotrichaceae</taxon>
        <taxon>environmental samples</taxon>
    </lineage>
</organism>
<reference evidence="3" key="1">
    <citation type="submission" date="2020-01" db="EMBL/GenBank/DDBJ databases">
        <authorList>
            <person name="Meier V. D."/>
            <person name="Meier V D."/>
        </authorList>
    </citation>
    <scope>NUCLEOTIDE SEQUENCE</scope>
    <source>
        <strain evidence="3">HLG_WM_MAG_09</strain>
    </source>
</reference>
<sequence>MVKPLTHHLKHALFNRTIPALLLLVTAFSTPLHSAPLQEADNFEELGQIMREKNIPLLLAFEAEHCNFCTRLKAEHLQPMNNNAGYTKRILIRTIQMDGGEEITGFNGEKTSPAKLSNKYKTFLTPTMLFLNDKGEEVTERMLGYNSPDYFGLYLDQAIDAAEKTINENEK</sequence>
<keyword evidence="1" id="KW-0732">Signal</keyword>
<evidence type="ECO:0000313" key="3">
    <source>
        <dbReference type="EMBL" id="CAA6804587.1"/>
    </source>
</evidence>
<name>A0A6S6SEE9_9GAMM</name>
<dbReference type="SUPFAM" id="SSF52833">
    <property type="entry name" value="Thioredoxin-like"/>
    <property type="match status" value="1"/>
</dbReference>
<dbReference type="Gene3D" id="3.40.30.10">
    <property type="entry name" value="Glutaredoxin"/>
    <property type="match status" value="1"/>
</dbReference>
<proteinExistence type="predicted"/>
<feature type="domain" description="Thioredoxin-like fold" evidence="2">
    <location>
        <begin position="53"/>
        <end position="151"/>
    </location>
</feature>
<dbReference type="InterPro" id="IPR036249">
    <property type="entry name" value="Thioredoxin-like_sf"/>
</dbReference>
<dbReference type="AlphaFoldDB" id="A0A6S6SEE9"/>
<accession>A0A6S6SEE9</accession>
<evidence type="ECO:0000256" key="1">
    <source>
        <dbReference type="SAM" id="SignalP"/>
    </source>
</evidence>
<dbReference type="Pfam" id="PF13098">
    <property type="entry name" value="Thioredoxin_2"/>
    <property type="match status" value="1"/>
</dbReference>